<dbReference type="Proteomes" id="UP000794436">
    <property type="component" value="Unassembled WGS sequence"/>
</dbReference>
<feature type="compositionally biased region" description="Polar residues" evidence="1">
    <location>
        <begin position="155"/>
        <end position="174"/>
    </location>
</feature>
<feature type="compositionally biased region" description="Basic and acidic residues" evidence="1">
    <location>
        <begin position="1"/>
        <end position="16"/>
    </location>
</feature>
<dbReference type="EMBL" id="SPLM01000004">
    <property type="protein sequence ID" value="TMW67485.1"/>
    <property type="molecule type" value="Genomic_DNA"/>
</dbReference>
<feature type="region of interest" description="Disordered" evidence="1">
    <location>
        <begin position="241"/>
        <end position="276"/>
    </location>
</feature>
<evidence type="ECO:0000313" key="2">
    <source>
        <dbReference type="EMBL" id="TMW67485.1"/>
    </source>
</evidence>
<keyword evidence="3" id="KW-1185">Reference proteome</keyword>
<feature type="compositionally biased region" description="Polar residues" evidence="1">
    <location>
        <begin position="745"/>
        <end position="764"/>
    </location>
</feature>
<feature type="region of interest" description="Disordered" evidence="1">
    <location>
        <begin position="79"/>
        <end position="175"/>
    </location>
</feature>
<feature type="compositionally biased region" description="Polar residues" evidence="1">
    <location>
        <begin position="706"/>
        <end position="718"/>
    </location>
</feature>
<protein>
    <submittedName>
        <fullName evidence="2">Uncharacterized protein</fullName>
    </submittedName>
</protein>
<feature type="region of interest" description="Disordered" evidence="1">
    <location>
        <begin position="668"/>
        <end position="836"/>
    </location>
</feature>
<feature type="compositionally biased region" description="Polar residues" evidence="1">
    <location>
        <begin position="772"/>
        <end position="781"/>
    </location>
</feature>
<feature type="compositionally biased region" description="Basic and acidic residues" evidence="1">
    <location>
        <begin position="814"/>
        <end position="823"/>
    </location>
</feature>
<feature type="compositionally biased region" description="Low complexity" evidence="1">
    <location>
        <begin position="432"/>
        <end position="446"/>
    </location>
</feature>
<reference evidence="2" key="1">
    <citation type="submission" date="2019-03" db="EMBL/GenBank/DDBJ databases">
        <title>Long read genome sequence of the mycoparasitic Pythium oligandrum ATCC 38472 isolated from sugarbeet rhizosphere.</title>
        <authorList>
            <person name="Gaulin E."/>
        </authorList>
    </citation>
    <scope>NUCLEOTIDE SEQUENCE</scope>
    <source>
        <strain evidence="2">ATCC 38472_TT</strain>
    </source>
</reference>
<proteinExistence type="predicted"/>
<gene>
    <name evidence="2" type="ORF">Poli38472_011105</name>
</gene>
<dbReference type="OrthoDB" id="168334at2759"/>
<sequence length="836" mass="89111">MGHDDTRATKQPHEMDATSTSLGGMASKEGLAITVDVSAPSGHGGAPTMTPTTIQAANARMPHVPATLTPMGDDKVSATPIVAQQRSKETKRKAATQMSGGEPAKAPKKASPRVRSGNGKTATKAEKRKSSPARATTSDTTTATAAPMTGAGATQSSTPTVGTPSFVQTTQEVHPSQDNELRKVYLQRLYHHLQATHRNHDDALIRRLATTIEMGVCRRVQSRNEYVTQLNQEMQRLMQHGLGNSSGSVTATPQHSTPTNHVPAQEHDYGTTNAPTQVASSTSVAQATQPPTDGSFMSLLSSDQKKNKPQLIRPQAQVQQGTAYRFMEQRQPTFVPGTSPMASYAAQERSANERAPVDTSTGRNQQYGQPFSGPRTMHQQVPASGFVEFATQLQHVEKNALIEMMWNQRYSMMQMQRRVAQLEMMLSSRTTSPAQGAGPSSSSPGSMFANPTTAPSYAVGASATTGMEGDAQHMNDSRSARGLQHQQGYPYAPSPSSFAQAGNSLQGSSPSTPSTPAPQGGGPNPSLYWEKVRTLKEAYLRPLYFALQALSQHTAPPNSQQSIKAENVKHNITLAISILAEQPTNVQPRPLDLLESIERFILSTVVPIVRKVQPQGFVQSMNGGGYPTQYAGPVLAESARPSVSIPPFAPSSTPQTTSAAMNYAGSVTSAPVSDSNASGKSGQATGSTKPGSAKSGARKSPKNASKRTTTPRNSSQKNGTDKSTGKKSPSRSSRSNQSAGVPPSVDSTQQQPNSVGELGSSPNDTKALEDSSVVNEGQSQGDRLGTTPNEDNDDMNDFPDFPELDFSEELQESFSKEQNEKENSTCSPPKRPIDDL</sequence>
<organism evidence="2 3">
    <name type="scientific">Pythium oligandrum</name>
    <name type="common">Mycoparasitic fungus</name>
    <dbReference type="NCBI Taxonomy" id="41045"/>
    <lineage>
        <taxon>Eukaryota</taxon>
        <taxon>Sar</taxon>
        <taxon>Stramenopiles</taxon>
        <taxon>Oomycota</taxon>
        <taxon>Peronosporomycetes</taxon>
        <taxon>Pythiales</taxon>
        <taxon>Pythiaceae</taxon>
        <taxon>Pythium</taxon>
    </lineage>
</organism>
<feature type="compositionally biased region" description="Acidic residues" evidence="1">
    <location>
        <begin position="790"/>
        <end position="811"/>
    </location>
</feature>
<feature type="compositionally biased region" description="Polar residues" evidence="1">
    <location>
        <begin position="494"/>
        <end position="505"/>
    </location>
</feature>
<feature type="region of interest" description="Disordered" evidence="1">
    <location>
        <begin position="427"/>
        <end position="453"/>
    </location>
</feature>
<dbReference type="AlphaFoldDB" id="A0A8K1FKT8"/>
<feature type="region of interest" description="Disordered" evidence="1">
    <location>
        <begin position="467"/>
        <end position="526"/>
    </location>
</feature>
<feature type="compositionally biased region" description="Polar residues" evidence="1">
    <location>
        <begin position="668"/>
        <end position="690"/>
    </location>
</feature>
<feature type="compositionally biased region" description="Low complexity" evidence="1">
    <location>
        <begin position="726"/>
        <end position="738"/>
    </location>
</feature>
<feature type="compositionally biased region" description="Polar residues" evidence="1">
    <location>
        <begin position="242"/>
        <end position="262"/>
    </location>
</feature>
<evidence type="ECO:0000313" key="3">
    <source>
        <dbReference type="Proteomes" id="UP000794436"/>
    </source>
</evidence>
<evidence type="ECO:0000256" key="1">
    <source>
        <dbReference type="SAM" id="MobiDB-lite"/>
    </source>
</evidence>
<feature type="compositionally biased region" description="Low complexity" evidence="1">
    <location>
        <begin position="133"/>
        <end position="154"/>
    </location>
</feature>
<feature type="compositionally biased region" description="Basic residues" evidence="1">
    <location>
        <begin position="696"/>
        <end position="705"/>
    </location>
</feature>
<accession>A0A8K1FKT8</accession>
<feature type="compositionally biased region" description="Low complexity" evidence="1">
    <location>
        <begin position="506"/>
        <end position="518"/>
    </location>
</feature>
<feature type="compositionally biased region" description="Basic and acidic residues" evidence="1">
    <location>
        <begin position="470"/>
        <end position="479"/>
    </location>
</feature>
<name>A0A8K1FKT8_PYTOL</name>
<feature type="region of interest" description="Disordered" evidence="1">
    <location>
        <begin position="1"/>
        <end position="27"/>
    </location>
</feature>
<comment type="caution">
    <text evidence="2">The sequence shown here is derived from an EMBL/GenBank/DDBJ whole genome shotgun (WGS) entry which is preliminary data.</text>
</comment>